<dbReference type="EMBL" id="CAJNIZ010001459">
    <property type="protein sequence ID" value="CAE7191386.1"/>
    <property type="molecule type" value="Genomic_DNA"/>
</dbReference>
<name>A0A812IY92_SYMPI</name>
<dbReference type="OrthoDB" id="423119at2759"/>
<dbReference type="AlphaFoldDB" id="A0A812IY92"/>
<evidence type="ECO:0000256" key="1">
    <source>
        <dbReference type="SAM" id="MobiDB-lite"/>
    </source>
</evidence>
<feature type="region of interest" description="Disordered" evidence="1">
    <location>
        <begin position="33"/>
        <end position="57"/>
    </location>
</feature>
<proteinExistence type="predicted"/>
<comment type="caution">
    <text evidence="2">The sequence shown here is derived from an EMBL/GenBank/DDBJ whole genome shotgun (WGS) entry which is preliminary data.</text>
</comment>
<accession>A0A812IY92</accession>
<dbReference type="CDD" id="cd02980">
    <property type="entry name" value="TRX_Fd_family"/>
    <property type="match status" value="1"/>
</dbReference>
<gene>
    <name evidence="2" type="primary">SLC25A17</name>
    <name evidence="2" type="ORF">SPIL2461_LOCUS1497</name>
</gene>
<keyword evidence="3" id="KW-1185">Reference proteome</keyword>
<protein>
    <submittedName>
        <fullName evidence="2">SLC25A17 protein</fullName>
    </submittedName>
</protein>
<dbReference type="Proteomes" id="UP000649617">
    <property type="component" value="Unassembled WGS sequence"/>
</dbReference>
<evidence type="ECO:0000313" key="3">
    <source>
        <dbReference type="Proteomes" id="UP000649617"/>
    </source>
</evidence>
<evidence type="ECO:0000313" key="2">
    <source>
        <dbReference type="EMBL" id="CAE7191386.1"/>
    </source>
</evidence>
<sequence>MFVHGSCSFAFTKFPAVKETGCLGPCSSGPNVLATPRPASDPLGGQGREARSVGRTQQPAGVCFTSIKSEEDMALLSAWGFQSNASSNLSALRLLIRSTGADQVPWPILLYVGFNVIRLPINIIFHVDLLQLISQAVKPSA</sequence>
<organism evidence="2 3">
    <name type="scientific">Symbiodinium pilosum</name>
    <name type="common">Dinoflagellate</name>
    <dbReference type="NCBI Taxonomy" id="2952"/>
    <lineage>
        <taxon>Eukaryota</taxon>
        <taxon>Sar</taxon>
        <taxon>Alveolata</taxon>
        <taxon>Dinophyceae</taxon>
        <taxon>Suessiales</taxon>
        <taxon>Symbiodiniaceae</taxon>
        <taxon>Symbiodinium</taxon>
    </lineage>
</organism>
<reference evidence="2" key="1">
    <citation type="submission" date="2021-02" db="EMBL/GenBank/DDBJ databases">
        <authorList>
            <person name="Dougan E. K."/>
            <person name="Rhodes N."/>
            <person name="Thang M."/>
            <person name="Chan C."/>
        </authorList>
    </citation>
    <scope>NUCLEOTIDE SEQUENCE</scope>
</reference>